<keyword evidence="3" id="KW-1185">Reference proteome</keyword>
<keyword evidence="1" id="KW-0472">Membrane</keyword>
<reference evidence="2 3" key="1">
    <citation type="submission" date="2017-04" db="EMBL/GenBank/DDBJ databases">
        <authorList>
            <person name="Afonso C.L."/>
            <person name="Miller P.J."/>
            <person name="Scott M.A."/>
            <person name="Spackman E."/>
            <person name="Goraichik I."/>
            <person name="Dimitrov K.M."/>
            <person name="Suarez D.L."/>
            <person name="Swayne D.E."/>
        </authorList>
    </citation>
    <scope>NUCLEOTIDE SEQUENCE [LARGE SCALE GENOMIC DNA]</scope>
    <source>
        <strain evidence="2 3">N3/975</strain>
    </source>
</reference>
<dbReference type="AlphaFoldDB" id="A0A1X7H1M1"/>
<keyword evidence="1" id="KW-1133">Transmembrane helix</keyword>
<evidence type="ECO:0000313" key="2">
    <source>
        <dbReference type="EMBL" id="SMF78007.1"/>
    </source>
</evidence>
<evidence type="ECO:0000256" key="1">
    <source>
        <dbReference type="SAM" id="Phobius"/>
    </source>
</evidence>
<evidence type="ECO:0000313" key="3">
    <source>
        <dbReference type="Proteomes" id="UP000192940"/>
    </source>
</evidence>
<dbReference type="Proteomes" id="UP000192940">
    <property type="component" value="Chromosome I"/>
</dbReference>
<dbReference type="STRING" id="1313296.SAMN05661091_1512"/>
<dbReference type="EMBL" id="LT840184">
    <property type="protein sequence ID" value="SMF78007.1"/>
    <property type="molecule type" value="Genomic_DNA"/>
</dbReference>
<name>A0A1X7H1M1_9BACL</name>
<organism evidence="2 3">
    <name type="scientific">Paenibacillus uliginis N3/975</name>
    <dbReference type="NCBI Taxonomy" id="1313296"/>
    <lineage>
        <taxon>Bacteria</taxon>
        <taxon>Bacillati</taxon>
        <taxon>Bacillota</taxon>
        <taxon>Bacilli</taxon>
        <taxon>Bacillales</taxon>
        <taxon>Paenibacillaceae</taxon>
        <taxon>Paenibacillus</taxon>
    </lineage>
</organism>
<protein>
    <submittedName>
        <fullName evidence="2">Uncharacterized protein</fullName>
    </submittedName>
</protein>
<gene>
    <name evidence="2" type="ORF">SAMN05661091_1512</name>
</gene>
<dbReference type="RefSeq" id="WP_208918437.1">
    <property type="nucleotide sequence ID" value="NZ_LT840184.1"/>
</dbReference>
<keyword evidence="1" id="KW-0812">Transmembrane</keyword>
<accession>A0A1X7H1M1</accession>
<feature type="transmembrane region" description="Helical" evidence="1">
    <location>
        <begin position="6"/>
        <end position="22"/>
    </location>
</feature>
<proteinExistence type="predicted"/>
<sequence>METVGAMLYLSIILLILGYIKFRIDRAMALSDYSILKAVIEHNHSLRINTEQSFNIVFLDTKSDLFSEIDAQITNANDRFIIVLRSPEWLFKLKSNIWKQHSVIDGKSFYLTTANEGLVHYKKSGKVFFYSKPLEFLDYQNAKTRFLSRLKISGKG</sequence>